<keyword evidence="5" id="KW-1185">Reference proteome</keyword>
<evidence type="ECO:0000313" key="5">
    <source>
        <dbReference type="Proteomes" id="UP000001064"/>
    </source>
</evidence>
<keyword evidence="2" id="KW-0342">GTP-binding</keyword>
<dbReference type="InterPro" id="IPR001806">
    <property type="entry name" value="Small_GTPase"/>
</dbReference>
<dbReference type="OrthoDB" id="8830751at2759"/>
<dbReference type="CDD" id="cd00157">
    <property type="entry name" value="Rho"/>
    <property type="match status" value="1"/>
</dbReference>
<dbReference type="EMBL" id="GL871154">
    <property type="protein sequence ID" value="EGC33177.1"/>
    <property type="molecule type" value="Genomic_DNA"/>
</dbReference>
<dbReference type="GO" id="GO:0042995">
    <property type="term" value="C:cell projection"/>
    <property type="evidence" value="ECO:0000318"/>
    <property type="project" value="GO_Central"/>
</dbReference>
<proteinExistence type="predicted"/>
<dbReference type="GO" id="GO:0003924">
    <property type="term" value="F:GTPase activity"/>
    <property type="evidence" value="ECO:0000318"/>
    <property type="project" value="GO_Central"/>
</dbReference>
<dbReference type="GO" id="GO:0007264">
    <property type="term" value="P:small GTPase-mediated signal transduction"/>
    <property type="evidence" value="ECO:0007669"/>
    <property type="project" value="InterPro"/>
</dbReference>
<evidence type="ECO:0000256" key="1">
    <source>
        <dbReference type="ARBA" id="ARBA00022741"/>
    </source>
</evidence>
<dbReference type="AlphaFoldDB" id="F0ZS94"/>
<dbReference type="InterPro" id="IPR027417">
    <property type="entry name" value="P-loop_NTPase"/>
</dbReference>
<dbReference type="PROSITE" id="PS51419">
    <property type="entry name" value="RAB"/>
    <property type="match status" value="1"/>
</dbReference>
<dbReference type="eggNOG" id="KOG0393">
    <property type="taxonomic scope" value="Eukaryota"/>
</dbReference>
<dbReference type="SMART" id="SM00175">
    <property type="entry name" value="RAB"/>
    <property type="match status" value="1"/>
</dbReference>
<dbReference type="InterPro" id="IPR003578">
    <property type="entry name" value="Small_GTPase_Rho"/>
</dbReference>
<dbReference type="VEuPathDB" id="AmoebaDB:DICPUDRAFT_81024"/>
<dbReference type="GO" id="GO:0032956">
    <property type="term" value="P:regulation of actin cytoskeleton organization"/>
    <property type="evidence" value="ECO:0000318"/>
    <property type="project" value="GO_Central"/>
</dbReference>
<evidence type="ECO:0000256" key="2">
    <source>
        <dbReference type="ARBA" id="ARBA00023134"/>
    </source>
</evidence>
<dbReference type="GO" id="GO:0007163">
    <property type="term" value="P:establishment or maintenance of cell polarity"/>
    <property type="evidence" value="ECO:0000318"/>
    <property type="project" value="GO_Central"/>
</dbReference>
<keyword evidence="1" id="KW-0547">Nucleotide-binding</keyword>
<dbReference type="Proteomes" id="UP000001064">
    <property type="component" value="Unassembled WGS sequence"/>
</dbReference>
<dbReference type="SMART" id="SM00173">
    <property type="entry name" value="RAS"/>
    <property type="match status" value="1"/>
</dbReference>
<dbReference type="GO" id="GO:0005886">
    <property type="term" value="C:plasma membrane"/>
    <property type="evidence" value="ECO:0000318"/>
    <property type="project" value="GO_Central"/>
</dbReference>
<dbReference type="GO" id="GO:0007015">
    <property type="term" value="P:actin filament organization"/>
    <property type="evidence" value="ECO:0000318"/>
    <property type="project" value="GO_Central"/>
</dbReference>
<dbReference type="GO" id="GO:0007165">
    <property type="term" value="P:signal transduction"/>
    <property type="evidence" value="ECO:0000318"/>
    <property type="project" value="GO_Central"/>
</dbReference>
<dbReference type="GO" id="GO:0005856">
    <property type="term" value="C:cytoskeleton"/>
    <property type="evidence" value="ECO:0000318"/>
    <property type="project" value="GO_Central"/>
</dbReference>
<dbReference type="GO" id="GO:0019901">
    <property type="term" value="F:protein kinase binding"/>
    <property type="evidence" value="ECO:0000318"/>
    <property type="project" value="GO_Central"/>
</dbReference>
<dbReference type="PROSITE" id="PS51420">
    <property type="entry name" value="RHO"/>
    <property type="match status" value="1"/>
</dbReference>
<dbReference type="PROSITE" id="PS51421">
    <property type="entry name" value="RAS"/>
    <property type="match status" value="1"/>
</dbReference>
<name>F0ZS94_DICPU</name>
<gene>
    <name evidence="4" type="primary">racS</name>
    <name evidence="4" type="ORF">DICPUDRAFT_81024</name>
</gene>
<feature type="region of interest" description="Disordered" evidence="3">
    <location>
        <begin position="150"/>
        <end position="187"/>
    </location>
</feature>
<dbReference type="GO" id="GO:0031410">
    <property type="term" value="C:cytoplasmic vesicle"/>
    <property type="evidence" value="ECO:0000318"/>
    <property type="project" value="GO_Central"/>
</dbReference>
<dbReference type="RefSeq" id="XP_003290297.1">
    <property type="nucleotide sequence ID" value="XM_003290249.1"/>
</dbReference>
<dbReference type="InParanoid" id="F0ZS94"/>
<dbReference type="Gene3D" id="3.40.50.300">
    <property type="entry name" value="P-loop containing nucleotide triphosphate hydrolases"/>
    <property type="match status" value="1"/>
</dbReference>
<evidence type="ECO:0000313" key="4">
    <source>
        <dbReference type="EMBL" id="EGC33177.1"/>
    </source>
</evidence>
<dbReference type="NCBIfam" id="TIGR00231">
    <property type="entry name" value="small_GTP"/>
    <property type="match status" value="1"/>
</dbReference>
<protein>
    <submittedName>
        <fullName evidence="4">RacS, RHO family GTPase</fullName>
    </submittedName>
</protein>
<accession>F0ZS94</accession>
<reference evidence="5" key="1">
    <citation type="journal article" date="2011" name="Genome Biol.">
        <title>Comparative genomics of the social amoebae Dictyostelium discoideum and Dictyostelium purpureum.</title>
        <authorList>
            <consortium name="US DOE Joint Genome Institute (JGI-PGF)"/>
            <person name="Sucgang R."/>
            <person name="Kuo A."/>
            <person name="Tian X."/>
            <person name="Salerno W."/>
            <person name="Parikh A."/>
            <person name="Feasley C.L."/>
            <person name="Dalin E."/>
            <person name="Tu H."/>
            <person name="Huang E."/>
            <person name="Barry K."/>
            <person name="Lindquist E."/>
            <person name="Shapiro H."/>
            <person name="Bruce D."/>
            <person name="Schmutz J."/>
            <person name="Salamov A."/>
            <person name="Fey P."/>
            <person name="Gaudet P."/>
            <person name="Anjard C."/>
            <person name="Babu M.M."/>
            <person name="Basu S."/>
            <person name="Bushmanova Y."/>
            <person name="van der Wel H."/>
            <person name="Katoh-Kurasawa M."/>
            <person name="Dinh C."/>
            <person name="Coutinho P.M."/>
            <person name="Saito T."/>
            <person name="Elias M."/>
            <person name="Schaap P."/>
            <person name="Kay R.R."/>
            <person name="Henrissat B."/>
            <person name="Eichinger L."/>
            <person name="Rivero F."/>
            <person name="Putnam N.H."/>
            <person name="West C.M."/>
            <person name="Loomis W.F."/>
            <person name="Chisholm R.L."/>
            <person name="Shaulsky G."/>
            <person name="Strassmann J.E."/>
            <person name="Queller D.C."/>
            <person name="Kuspa A."/>
            <person name="Grigoriev I.V."/>
        </authorList>
    </citation>
    <scope>NUCLEOTIDE SEQUENCE [LARGE SCALE GENOMIC DNA]</scope>
    <source>
        <strain evidence="5">QSDP1</strain>
    </source>
</reference>
<sequence length="275" mass="31470">MDTNVLKISNDGDVIKNSSSNEEDMLVKNKRFKLLMLGDSSTGKTSLLYLYSDGFNSHQEYMPSTFENRDKVVPIEDSKSIAVTLLDSSGQDTYQGIRKTAYAQTNTFILCFSITDRDSYQNILNTWHPEIIKESNAPILLVGTKIDQREDNSNNNNNNENNNCVDNNNDNNNNNNNDSNNYNNNNNEQVKLDRSKFVTHDEGLNMAKRINAVGYLECSTLNEKSIEKVFNTGAYYAYKYYLKTKPTDENESNQNSKDFSKRIKKFKKEKSCKVN</sequence>
<dbReference type="GO" id="GO:0008360">
    <property type="term" value="P:regulation of cell shape"/>
    <property type="evidence" value="ECO:0000318"/>
    <property type="project" value="GO_Central"/>
</dbReference>
<dbReference type="STRING" id="5786.F0ZS94"/>
<dbReference type="Pfam" id="PF00071">
    <property type="entry name" value="Ras"/>
    <property type="match status" value="1"/>
</dbReference>
<dbReference type="GO" id="GO:0000281">
    <property type="term" value="P:mitotic cytokinesis"/>
    <property type="evidence" value="ECO:0000318"/>
    <property type="project" value="GO_Central"/>
</dbReference>
<dbReference type="GO" id="GO:0005525">
    <property type="term" value="F:GTP binding"/>
    <property type="evidence" value="ECO:0000318"/>
    <property type="project" value="GO_Central"/>
</dbReference>
<feature type="compositionally biased region" description="Low complexity" evidence="3">
    <location>
        <begin position="153"/>
        <end position="187"/>
    </location>
</feature>
<dbReference type="SMART" id="SM00174">
    <property type="entry name" value="RHO"/>
    <property type="match status" value="1"/>
</dbReference>
<dbReference type="KEGG" id="dpp:DICPUDRAFT_81024"/>
<dbReference type="PANTHER" id="PTHR24072">
    <property type="entry name" value="RHO FAMILY GTPASE"/>
    <property type="match status" value="1"/>
</dbReference>
<dbReference type="PRINTS" id="PR00449">
    <property type="entry name" value="RASTRNSFRMNG"/>
</dbReference>
<organism evidence="4 5">
    <name type="scientific">Dictyostelium purpureum</name>
    <name type="common">Slime mold</name>
    <dbReference type="NCBI Taxonomy" id="5786"/>
    <lineage>
        <taxon>Eukaryota</taxon>
        <taxon>Amoebozoa</taxon>
        <taxon>Evosea</taxon>
        <taxon>Eumycetozoa</taxon>
        <taxon>Dictyostelia</taxon>
        <taxon>Dictyosteliales</taxon>
        <taxon>Dictyosteliaceae</taxon>
        <taxon>Dictyostelium</taxon>
    </lineage>
</organism>
<dbReference type="GeneID" id="10504663"/>
<evidence type="ECO:0000256" key="3">
    <source>
        <dbReference type="SAM" id="MobiDB-lite"/>
    </source>
</evidence>
<dbReference type="SUPFAM" id="SSF52540">
    <property type="entry name" value="P-loop containing nucleoside triphosphate hydrolases"/>
    <property type="match status" value="1"/>
</dbReference>
<dbReference type="InterPro" id="IPR005225">
    <property type="entry name" value="Small_GTP-bd"/>
</dbReference>
<dbReference type="GO" id="GO:0030865">
    <property type="term" value="P:cortical cytoskeleton organization"/>
    <property type="evidence" value="ECO:0000318"/>
    <property type="project" value="GO_Central"/>
</dbReference>